<accession>A0A832WHU7</accession>
<dbReference type="Pfam" id="PF08542">
    <property type="entry name" value="Rep_fac_C"/>
    <property type="match status" value="1"/>
</dbReference>
<keyword evidence="6" id="KW-0067">ATP-binding</keyword>
<dbReference type="InterPro" id="IPR003586">
    <property type="entry name" value="Hint_dom_C"/>
</dbReference>
<dbReference type="SUPFAM" id="SSF52540">
    <property type="entry name" value="P-loop containing nucleoside triphosphate hydrolases"/>
    <property type="match status" value="2"/>
</dbReference>
<comment type="caution">
    <text evidence="10">The sequence shown here is derived from an EMBL/GenBank/DDBJ whole genome shotgun (WGS) entry which is preliminary data.</text>
</comment>
<dbReference type="Pfam" id="PF00004">
    <property type="entry name" value="AAA"/>
    <property type="match status" value="1"/>
</dbReference>
<dbReference type="SUPFAM" id="SSF51294">
    <property type="entry name" value="Hedgehog/intein (Hint) domain"/>
    <property type="match status" value="1"/>
</dbReference>
<evidence type="ECO:0000259" key="9">
    <source>
        <dbReference type="PROSITE" id="PS50819"/>
    </source>
</evidence>
<dbReference type="AlphaFoldDB" id="A0A832WHU7"/>
<dbReference type="GO" id="GO:0005663">
    <property type="term" value="C:DNA replication factor C complex"/>
    <property type="evidence" value="ECO:0007669"/>
    <property type="project" value="TreeGrafter"/>
</dbReference>
<name>A0A832WHU7_PYRHR</name>
<dbReference type="PROSITE" id="PS50818">
    <property type="entry name" value="INTEIN_C_TER"/>
    <property type="match status" value="1"/>
</dbReference>
<evidence type="ECO:0000256" key="2">
    <source>
        <dbReference type="ARBA" id="ARBA00014164"/>
    </source>
</evidence>
<dbReference type="SMART" id="SM00530">
    <property type="entry name" value="HTH_XRE"/>
    <property type="match status" value="1"/>
</dbReference>
<dbReference type="Pfam" id="PF14890">
    <property type="entry name" value="Intein_splicing"/>
    <property type="match status" value="1"/>
</dbReference>
<dbReference type="InterPro" id="IPR013748">
    <property type="entry name" value="Rep_factorC_C"/>
</dbReference>
<dbReference type="GO" id="GO:0003677">
    <property type="term" value="F:DNA binding"/>
    <property type="evidence" value="ECO:0007669"/>
    <property type="project" value="InterPro"/>
</dbReference>
<dbReference type="FunFam" id="1.20.272.10:FF:000029">
    <property type="entry name" value="Replication factor C small subunit"/>
    <property type="match status" value="1"/>
</dbReference>
<evidence type="ECO:0000313" key="11">
    <source>
        <dbReference type="Proteomes" id="UP000617544"/>
    </source>
</evidence>
<dbReference type="InterPro" id="IPR003587">
    <property type="entry name" value="Hint_dom_N"/>
</dbReference>
<keyword evidence="3" id="KW-0235">DNA replication</keyword>
<dbReference type="PRINTS" id="PR00379">
    <property type="entry name" value="INTEIN"/>
</dbReference>
<dbReference type="GO" id="GO:0003689">
    <property type="term" value="F:DNA clamp loader activity"/>
    <property type="evidence" value="ECO:0007669"/>
    <property type="project" value="TreeGrafter"/>
</dbReference>
<dbReference type="GO" id="GO:0004519">
    <property type="term" value="F:endonuclease activity"/>
    <property type="evidence" value="ECO:0007669"/>
    <property type="project" value="InterPro"/>
</dbReference>
<dbReference type="PROSITE" id="PS50819">
    <property type="entry name" value="INTEIN_ENDONUCLEASE"/>
    <property type="match status" value="1"/>
</dbReference>
<dbReference type="NCBIfam" id="NF001679">
    <property type="entry name" value="PRK00440.1"/>
    <property type="match status" value="1"/>
</dbReference>
<dbReference type="InterPro" id="IPR004042">
    <property type="entry name" value="Intein_endonuc_central"/>
</dbReference>
<organism evidence="10 11">
    <name type="scientific">Pyrococcus horikoshii</name>
    <dbReference type="NCBI Taxonomy" id="53953"/>
    <lineage>
        <taxon>Archaea</taxon>
        <taxon>Methanobacteriati</taxon>
        <taxon>Methanobacteriota</taxon>
        <taxon>Thermococci</taxon>
        <taxon>Thermococcales</taxon>
        <taxon>Thermococcaceae</taxon>
        <taxon>Pyrococcus</taxon>
    </lineage>
</organism>
<evidence type="ECO:0000256" key="8">
    <source>
        <dbReference type="ARBA" id="ARBA00031749"/>
    </source>
</evidence>
<evidence type="ECO:0000256" key="4">
    <source>
        <dbReference type="ARBA" id="ARBA00022741"/>
    </source>
</evidence>
<dbReference type="Gene3D" id="1.20.272.10">
    <property type="match status" value="1"/>
</dbReference>
<dbReference type="InterPro" id="IPR008921">
    <property type="entry name" value="DNA_pol3_clamp-load_cplx_C"/>
</dbReference>
<evidence type="ECO:0000256" key="7">
    <source>
        <dbReference type="ARBA" id="ARBA00023000"/>
    </source>
</evidence>
<dbReference type="InterPro" id="IPR027417">
    <property type="entry name" value="P-loop_NTPase"/>
</dbReference>
<dbReference type="SMART" id="SM00306">
    <property type="entry name" value="HintN"/>
    <property type="match status" value="1"/>
</dbReference>
<dbReference type="EMBL" id="DUJN01000007">
    <property type="protein sequence ID" value="HII61535.1"/>
    <property type="molecule type" value="Genomic_DNA"/>
</dbReference>
<protein>
    <recommendedName>
        <fullName evidence="2">Replication factor C small subunit</fullName>
    </recommendedName>
    <alternativeName>
        <fullName evidence="8">Clamp loader small subunit</fullName>
    </alternativeName>
</protein>
<dbReference type="GO" id="GO:0016539">
    <property type="term" value="P:intein-mediated protein splicing"/>
    <property type="evidence" value="ECO:0007669"/>
    <property type="project" value="InterPro"/>
</dbReference>
<dbReference type="CDD" id="cd00093">
    <property type="entry name" value="HTH_XRE"/>
    <property type="match status" value="1"/>
</dbReference>
<dbReference type="CDD" id="cd00009">
    <property type="entry name" value="AAA"/>
    <property type="match status" value="1"/>
</dbReference>
<dbReference type="GeneID" id="1444010"/>
<proteinExistence type="inferred from homology"/>
<dbReference type="SUPFAM" id="SSF55608">
    <property type="entry name" value="Homing endonucleases"/>
    <property type="match status" value="1"/>
</dbReference>
<evidence type="ECO:0000313" key="10">
    <source>
        <dbReference type="EMBL" id="HII61535.1"/>
    </source>
</evidence>
<dbReference type="PANTHER" id="PTHR11669:SF20">
    <property type="entry name" value="REPLICATION FACTOR C SUBUNIT 4"/>
    <property type="match status" value="1"/>
</dbReference>
<dbReference type="NCBIfam" id="TIGR01443">
    <property type="entry name" value="intein_Cterm"/>
    <property type="match status" value="1"/>
</dbReference>
<dbReference type="NCBIfam" id="NF003157">
    <property type="entry name" value="PRK04132.1-2"/>
    <property type="match status" value="1"/>
</dbReference>
<keyword evidence="4" id="KW-0547">Nucleotide-binding</keyword>
<dbReference type="Gene3D" id="1.10.8.60">
    <property type="match status" value="1"/>
</dbReference>
<feature type="domain" description="DOD-type homing endonuclease" evidence="9">
    <location>
        <begin position="182"/>
        <end position="305"/>
    </location>
</feature>
<dbReference type="InterPro" id="IPR030934">
    <property type="entry name" value="Intein_C"/>
</dbReference>
<dbReference type="CDD" id="cd00081">
    <property type="entry name" value="Hint"/>
    <property type="match status" value="1"/>
</dbReference>
<dbReference type="Proteomes" id="UP000617544">
    <property type="component" value="Unassembled WGS sequence"/>
</dbReference>
<dbReference type="RefSeq" id="WP_048053032.1">
    <property type="nucleotide sequence ID" value="NZ_DUJN01000007.1"/>
</dbReference>
<dbReference type="GO" id="GO:0006261">
    <property type="term" value="P:DNA-templated DNA replication"/>
    <property type="evidence" value="ECO:0007669"/>
    <property type="project" value="TreeGrafter"/>
</dbReference>
<dbReference type="InterPro" id="IPR006142">
    <property type="entry name" value="INTEIN"/>
</dbReference>
<reference evidence="10" key="1">
    <citation type="journal article" date="2020" name="bioRxiv">
        <title>A rank-normalized archaeal taxonomy based on genome phylogeny resolves widespread incomplete and uneven classifications.</title>
        <authorList>
            <person name="Rinke C."/>
            <person name="Chuvochina M."/>
            <person name="Mussig A.J."/>
            <person name="Chaumeil P.-A."/>
            <person name="Waite D.W."/>
            <person name="Whitman W.B."/>
            <person name="Parks D.H."/>
            <person name="Hugenholtz P."/>
        </authorList>
    </citation>
    <scope>NUCLEOTIDE SEQUENCE</scope>
    <source>
        <strain evidence="10">UBA8834</strain>
    </source>
</reference>
<dbReference type="PANTHER" id="PTHR11669">
    <property type="entry name" value="REPLICATION FACTOR C / DNA POLYMERASE III GAMMA-TAU SUBUNIT"/>
    <property type="match status" value="1"/>
</dbReference>
<dbReference type="Gene3D" id="3.40.50.300">
    <property type="entry name" value="P-loop containing nucleotide triphosphate hydrolases"/>
    <property type="match status" value="2"/>
</dbReference>
<gene>
    <name evidence="10" type="ORF">HA331_07325</name>
</gene>
<dbReference type="NCBIfam" id="NF003159">
    <property type="entry name" value="PRK04132.1-4"/>
    <property type="match status" value="1"/>
</dbReference>
<evidence type="ECO:0000256" key="6">
    <source>
        <dbReference type="ARBA" id="ARBA00022840"/>
    </source>
</evidence>
<dbReference type="Gene3D" id="3.10.28.10">
    <property type="entry name" value="Homing endonucleases"/>
    <property type="match status" value="1"/>
</dbReference>
<dbReference type="InterPro" id="IPR050238">
    <property type="entry name" value="DNA_Rep/Repair_Clamp_Loader"/>
</dbReference>
<dbReference type="PROSITE" id="PS50817">
    <property type="entry name" value="INTEIN_N_TER"/>
    <property type="match status" value="1"/>
</dbReference>
<dbReference type="FunFam" id="1.10.8.60:FF:000012">
    <property type="entry name" value="Replication factor C subunit 4"/>
    <property type="match status" value="1"/>
</dbReference>
<dbReference type="SUPFAM" id="SSF48019">
    <property type="entry name" value="post-AAA+ oligomerization domain-like"/>
    <property type="match status" value="1"/>
</dbReference>
<dbReference type="InterPro" id="IPR036844">
    <property type="entry name" value="Hint_dom_sf"/>
</dbReference>
<dbReference type="GO" id="GO:0016887">
    <property type="term" value="F:ATP hydrolysis activity"/>
    <property type="evidence" value="ECO:0007669"/>
    <property type="project" value="InterPro"/>
</dbReference>
<evidence type="ECO:0000256" key="1">
    <source>
        <dbReference type="ARBA" id="ARBA00009668"/>
    </source>
</evidence>
<dbReference type="FunFam" id="3.40.50.300:FF:003150">
    <property type="entry name" value="Replication factor C small subunit"/>
    <property type="match status" value="1"/>
</dbReference>
<dbReference type="InterPro" id="IPR027434">
    <property type="entry name" value="Homing_endonucl"/>
</dbReference>
<keyword evidence="5" id="KW-0068">Autocatalytic cleavage</keyword>
<dbReference type="InterPro" id="IPR047854">
    <property type="entry name" value="RFC_lid"/>
</dbReference>
<dbReference type="InterPro" id="IPR001387">
    <property type="entry name" value="Cro/C1-type_HTH"/>
</dbReference>
<comment type="similarity">
    <text evidence="1">Belongs to the activator 1 small subunits family. RfcS subfamily.</text>
</comment>
<dbReference type="Gene3D" id="2.170.16.10">
    <property type="entry name" value="Hedgehog/Intein (Hint) domain"/>
    <property type="match status" value="2"/>
</dbReference>
<dbReference type="InterPro" id="IPR006141">
    <property type="entry name" value="Intein_N"/>
</dbReference>
<keyword evidence="7" id="KW-0651">Protein splicing</keyword>
<dbReference type="SMART" id="SM00305">
    <property type="entry name" value="HintC"/>
    <property type="match status" value="1"/>
</dbReference>
<dbReference type="InterPro" id="IPR004860">
    <property type="entry name" value="LAGLIDADG_dom"/>
</dbReference>
<sequence>MEEVREVKVLEKPWVEKYRPQRLDEIVGQEHIVKRLKHYVKTGSMPHLLFAGPPGVGKCLTGDTKVIANGQLFELRELVEKISGGKFGPTPVKGLKVIGIDEDGKLREFEVQYVYKDKTERLIRIRTRLGRELKVTPYHPLLVNRRNGEIKWVKAEELKPGDKLAVPRFLPIVTGEDPLAEWLGYFLGGGYADSKENLIMFTNEDPLLRQRFMELTEKLFSDARIREITHENGTSKVYVNSKKALKLVNSLGNAHIPKECWRGIRSFLRAYFDCNGGVKGNAIVLATASKEMSQEIAYALAGFGIISRIQEYRVIISGSDNVKKFLNEIGFINRNKLEKALKLVKKDDPGHDGLEINYELISYVKDRLRLSFFNDKRSWSYREAKEISWELMKEIYYRLDELEKLKESLSRGILIDWNEVAKRIEEVAEETGIRADELLEYIEGKRKLSFKDYIKIAKVLGIDVEHTIEAMRVFARKYSSYAEIGRRLGTWNSSVKTILESNAVNVEILERIRKIELELIEEILSDEKLKEGIAYLIFLSQNELYWDEITKVEELRGEFIIYDLHVPGYHNFIAGNMPTVVHNTTAALALSRELFGENWRHNFLELNASDERGINVIREKVKEFARTKPIGGASFKIIFLDEADALTQDAQQALRRTMEMFSSNVRFILSCNYSSKIIEPIQSRCAIFRFRPLRDEDIAKRLRYIAENEGLELTEEGLQAILYIAEGDMRRAINILQAAAALDKKITDENVFMVASRARPEDIREMMLLALKGNFLKAREKLREILLKQGLSGEDVLIQMHKEVFNLPIDEPTKVYLADKIGEYNFRLVEGANEMIQLEALLAQFTLVGKKK</sequence>
<dbReference type="GO" id="GO:0005524">
    <property type="term" value="F:ATP binding"/>
    <property type="evidence" value="ECO:0007669"/>
    <property type="project" value="UniProtKB-KW"/>
</dbReference>
<dbReference type="CDD" id="cd18140">
    <property type="entry name" value="HLD_clamp_RFC"/>
    <property type="match status" value="1"/>
</dbReference>
<dbReference type="NCBIfam" id="TIGR01445">
    <property type="entry name" value="intein_Nterm"/>
    <property type="match status" value="1"/>
</dbReference>
<evidence type="ECO:0000256" key="5">
    <source>
        <dbReference type="ARBA" id="ARBA00022813"/>
    </source>
</evidence>
<dbReference type="Pfam" id="PF14528">
    <property type="entry name" value="LAGLIDADG_3"/>
    <property type="match status" value="2"/>
</dbReference>
<dbReference type="GO" id="GO:0006281">
    <property type="term" value="P:DNA repair"/>
    <property type="evidence" value="ECO:0007669"/>
    <property type="project" value="TreeGrafter"/>
</dbReference>
<dbReference type="InterPro" id="IPR003959">
    <property type="entry name" value="ATPase_AAA_core"/>
</dbReference>
<evidence type="ECO:0000256" key="3">
    <source>
        <dbReference type="ARBA" id="ARBA00022705"/>
    </source>
</evidence>